<accession>A0A4P7UGL1</accession>
<dbReference type="Proteomes" id="UP000297065">
    <property type="component" value="Chromosome"/>
</dbReference>
<proteinExistence type="predicted"/>
<protein>
    <submittedName>
        <fullName evidence="1">Uncharacterized protein</fullName>
    </submittedName>
</protein>
<evidence type="ECO:0000313" key="2">
    <source>
        <dbReference type="Proteomes" id="UP000297065"/>
    </source>
</evidence>
<dbReference type="AlphaFoldDB" id="A0A4P7UGL1"/>
<reference evidence="1 2" key="1">
    <citation type="submission" date="2019-02" db="EMBL/GenBank/DDBJ databases">
        <title>Complete Genome Sequence of Desulfovibrio desulfuricans IC1, a Sulfonate Utilizing Anaerobe.</title>
        <authorList>
            <person name="Day L.A."/>
            <person name="De Leon K.B."/>
            <person name="Wall J.D."/>
        </authorList>
    </citation>
    <scope>NUCLEOTIDE SEQUENCE [LARGE SCALE GENOMIC DNA]</scope>
    <source>
        <strain evidence="1 2">IC1</strain>
    </source>
</reference>
<organism evidence="1 2">
    <name type="scientific">Desulfovibrio desulfuricans</name>
    <dbReference type="NCBI Taxonomy" id="876"/>
    <lineage>
        <taxon>Bacteria</taxon>
        <taxon>Pseudomonadati</taxon>
        <taxon>Thermodesulfobacteriota</taxon>
        <taxon>Desulfovibrionia</taxon>
        <taxon>Desulfovibrionales</taxon>
        <taxon>Desulfovibrionaceae</taxon>
        <taxon>Desulfovibrio</taxon>
    </lineage>
</organism>
<dbReference type="RefSeq" id="WP_136399480.1">
    <property type="nucleotide sequence ID" value="NZ_CP036295.1"/>
</dbReference>
<gene>
    <name evidence="1" type="ORF">DDIC_05325</name>
</gene>
<name>A0A4P7UGL1_DESDE</name>
<sequence>MNSTPLTIRDHGNAIMLSESIELMARGLRETYLDHGLKSGDETAEQSLLAGLNLMAHAAHTLGDYVEQCQNELERAAAAQKPGKGASHE</sequence>
<dbReference type="EMBL" id="CP036295">
    <property type="protein sequence ID" value="QCC85303.1"/>
    <property type="molecule type" value="Genomic_DNA"/>
</dbReference>
<evidence type="ECO:0000313" key="1">
    <source>
        <dbReference type="EMBL" id="QCC85303.1"/>
    </source>
</evidence>